<feature type="transmembrane region" description="Helical" evidence="6">
    <location>
        <begin position="197"/>
        <end position="219"/>
    </location>
</feature>
<sequence length="277" mass="31015">MSINNHIHHGDGTHIYHEDGIISQSLLALPFVLILVMYILAAFVSSRRHKQWPLYRTAFWTFGVLCAASTVVEPLANRAHMDFTAHMIGHLLLGMLAPLLMVLAAPMTLVLRTLNVTLARRLSRVLKSWPVRILSDPIVASFLNVGGLWILYTTDLYAAMQKNILLHVLIHIHVFFAGYLFTVSMIYIDPTPHRSSFVYRAIVLVIALAGHGILSKYIYAQPPNGVPATQAEIGGMLMYYGGDAIDVVLIFILCFQWFRAARPRASLAMNKYSEISN</sequence>
<protein>
    <recommendedName>
        <fullName evidence="9">Cytochrome c oxidase assembly protein</fullName>
    </recommendedName>
</protein>
<dbReference type="Pfam" id="PF09678">
    <property type="entry name" value="Caa3_CtaG"/>
    <property type="match status" value="1"/>
</dbReference>
<dbReference type="InterPro" id="IPR019108">
    <property type="entry name" value="Caa3_assmbl_CtaG-rel"/>
</dbReference>
<feature type="transmembrane region" description="Helical" evidence="6">
    <location>
        <begin position="239"/>
        <end position="258"/>
    </location>
</feature>
<dbReference type="OrthoDB" id="5024156at2"/>
<name>A0A1B7KUH3_PARTM</name>
<keyword evidence="2" id="KW-1003">Cell membrane</keyword>
<feature type="transmembrane region" description="Helical" evidence="6">
    <location>
        <begin position="57"/>
        <end position="76"/>
    </location>
</feature>
<evidence type="ECO:0000256" key="2">
    <source>
        <dbReference type="ARBA" id="ARBA00022475"/>
    </source>
</evidence>
<comment type="caution">
    <text evidence="7">The sequence shown here is derived from an EMBL/GenBank/DDBJ whole genome shotgun (WGS) entry which is preliminary data.</text>
</comment>
<evidence type="ECO:0000256" key="4">
    <source>
        <dbReference type="ARBA" id="ARBA00022989"/>
    </source>
</evidence>
<gene>
    <name evidence="7" type="ORF">A7K69_18460</name>
</gene>
<proteinExistence type="predicted"/>
<dbReference type="GO" id="GO:0005886">
    <property type="term" value="C:plasma membrane"/>
    <property type="evidence" value="ECO:0007669"/>
    <property type="project" value="UniProtKB-SubCell"/>
</dbReference>
<keyword evidence="5 6" id="KW-0472">Membrane</keyword>
<dbReference type="EMBL" id="LXMA01000010">
    <property type="protein sequence ID" value="OAT73707.1"/>
    <property type="molecule type" value="Genomic_DNA"/>
</dbReference>
<evidence type="ECO:0000256" key="5">
    <source>
        <dbReference type="ARBA" id="ARBA00023136"/>
    </source>
</evidence>
<accession>A0A1B7KUH3</accession>
<feature type="transmembrane region" description="Helical" evidence="6">
    <location>
        <begin position="26"/>
        <end position="45"/>
    </location>
</feature>
<dbReference type="RefSeq" id="WP_064550759.1">
    <property type="nucleotide sequence ID" value="NZ_LXMA01000010.1"/>
</dbReference>
<keyword evidence="3 6" id="KW-0812">Transmembrane</keyword>
<feature type="transmembrane region" description="Helical" evidence="6">
    <location>
        <begin position="88"/>
        <end position="111"/>
    </location>
</feature>
<evidence type="ECO:0000313" key="7">
    <source>
        <dbReference type="EMBL" id="OAT73707.1"/>
    </source>
</evidence>
<evidence type="ECO:0000313" key="8">
    <source>
        <dbReference type="Proteomes" id="UP000078290"/>
    </source>
</evidence>
<keyword evidence="4 6" id="KW-1133">Transmembrane helix</keyword>
<reference evidence="8" key="1">
    <citation type="submission" date="2016-05" db="EMBL/GenBank/DDBJ databases">
        <authorList>
            <person name="Wang W."/>
            <person name="Zhu L."/>
        </authorList>
    </citation>
    <scope>NUCLEOTIDE SEQUENCE [LARGE SCALE GENOMIC DNA]</scope>
    <source>
        <strain evidence="8">W-2</strain>
    </source>
</reference>
<evidence type="ECO:0000256" key="3">
    <source>
        <dbReference type="ARBA" id="ARBA00022692"/>
    </source>
</evidence>
<feature type="transmembrane region" description="Helical" evidence="6">
    <location>
        <begin position="131"/>
        <end position="152"/>
    </location>
</feature>
<feature type="transmembrane region" description="Helical" evidence="6">
    <location>
        <begin position="164"/>
        <end position="188"/>
    </location>
</feature>
<comment type="subcellular location">
    <subcellularLocation>
        <location evidence="1">Cell membrane</location>
        <topology evidence="1">Multi-pass membrane protein</topology>
    </subcellularLocation>
</comment>
<evidence type="ECO:0008006" key="9">
    <source>
        <dbReference type="Google" id="ProtNLM"/>
    </source>
</evidence>
<evidence type="ECO:0000256" key="6">
    <source>
        <dbReference type="SAM" id="Phobius"/>
    </source>
</evidence>
<dbReference type="AlphaFoldDB" id="A0A1B7KUH3"/>
<organism evidence="7 8">
    <name type="scientific">Parageobacillus thermoglucosidasius</name>
    <name type="common">Geobacillus thermoglucosidasius</name>
    <dbReference type="NCBI Taxonomy" id="1426"/>
    <lineage>
        <taxon>Bacteria</taxon>
        <taxon>Bacillati</taxon>
        <taxon>Bacillota</taxon>
        <taxon>Bacilli</taxon>
        <taxon>Bacillales</taxon>
        <taxon>Anoxybacillaceae</taxon>
        <taxon>Parageobacillus</taxon>
    </lineage>
</organism>
<evidence type="ECO:0000256" key="1">
    <source>
        <dbReference type="ARBA" id="ARBA00004651"/>
    </source>
</evidence>
<dbReference type="Proteomes" id="UP000078290">
    <property type="component" value="Unassembled WGS sequence"/>
</dbReference>